<organism evidence="7 8">
    <name type="scientific">Candidatus Xenohaliotis californiensis</name>
    <dbReference type="NCBI Taxonomy" id="84677"/>
    <lineage>
        <taxon>Bacteria</taxon>
        <taxon>Pseudomonadati</taxon>
        <taxon>Pseudomonadota</taxon>
        <taxon>Alphaproteobacteria</taxon>
        <taxon>Rickettsiales</taxon>
        <taxon>Anaplasmataceae</taxon>
        <taxon>Candidatus Xenohaliotis</taxon>
    </lineage>
</organism>
<dbReference type="PROSITE" id="PS00737">
    <property type="entry name" value="THIOLASE_2"/>
    <property type="match status" value="1"/>
</dbReference>
<dbReference type="GO" id="GO:0003985">
    <property type="term" value="F:acetyl-CoA C-acetyltransferase activity"/>
    <property type="evidence" value="ECO:0007669"/>
    <property type="project" value="UniProtKB-EC"/>
</dbReference>
<sequence>MQKKDVYLVAGKRTAITNFCSSFSKTPAHHLTKHLISHLLQTYSLEKNVIDEIIIGQVITAGCGQNPARQAAIEANIDFSTAAWTINQMCASGLKSVILGAQSIANTDNNLVIAGGQENMSLAPHALHLRSPPRMGHFSMKDLVLIDGLIDAFGEYHMGVTAENLATKYNISREEQDQFAHNSHIKAAKAIGKFSNEILPIEVSTKKGYQTIKNDEFIKPDTTIPILASLKAAFVANGTVTAGNAAGINDGAACLLLSSTEGCKKHNLQPKAKIVSYAQHGVDPSIMGIGPVIASRKALKKANWQVDDLDLIEINEAFAAQVIAVNKEMKWDTSRQNINGGAIALGHPIGASGSRCLVTAMNEMETEKLSKCLITLCAGGGMGIALCIEKV</sequence>
<evidence type="ECO:0000256" key="2">
    <source>
        <dbReference type="ARBA" id="ARBA00022679"/>
    </source>
</evidence>
<dbReference type="InterPro" id="IPR020616">
    <property type="entry name" value="Thiolase_N"/>
</dbReference>
<comment type="similarity">
    <text evidence="1 4">Belongs to the thiolase-like superfamily. Thiolase family.</text>
</comment>
<dbReference type="EC" id="2.3.1.9" evidence="7"/>
<dbReference type="RefSeq" id="WP_338363357.1">
    <property type="nucleotide sequence ID" value="NZ_CAWVOK010000003.1"/>
</dbReference>
<evidence type="ECO:0000313" key="8">
    <source>
        <dbReference type="Proteomes" id="UP001314181"/>
    </source>
</evidence>
<evidence type="ECO:0000259" key="6">
    <source>
        <dbReference type="Pfam" id="PF02803"/>
    </source>
</evidence>
<dbReference type="PANTHER" id="PTHR18919:SF107">
    <property type="entry name" value="ACETYL-COA ACETYLTRANSFERASE, CYTOSOLIC"/>
    <property type="match status" value="1"/>
</dbReference>
<protein>
    <submittedName>
        <fullName evidence="7">Acetyl-CoA acetyltransferase</fullName>
        <ecNumber evidence="7">2.3.1.9</ecNumber>
    </submittedName>
</protein>
<evidence type="ECO:0000259" key="5">
    <source>
        <dbReference type="Pfam" id="PF00108"/>
    </source>
</evidence>
<dbReference type="InterPro" id="IPR016039">
    <property type="entry name" value="Thiolase-like"/>
</dbReference>
<name>A0ABP0EUK2_9RICK</name>
<dbReference type="SUPFAM" id="SSF53901">
    <property type="entry name" value="Thiolase-like"/>
    <property type="match status" value="2"/>
</dbReference>
<dbReference type="PANTHER" id="PTHR18919">
    <property type="entry name" value="ACETYL-COA C-ACYLTRANSFERASE"/>
    <property type="match status" value="1"/>
</dbReference>
<dbReference type="InterPro" id="IPR020613">
    <property type="entry name" value="Thiolase_CS"/>
</dbReference>
<evidence type="ECO:0000256" key="1">
    <source>
        <dbReference type="ARBA" id="ARBA00010982"/>
    </source>
</evidence>
<reference evidence="7 8" key="1">
    <citation type="submission" date="2024-01" db="EMBL/GenBank/DDBJ databases">
        <authorList>
            <person name="Kunselman E."/>
        </authorList>
    </citation>
    <scope>NUCLEOTIDE SEQUENCE [LARGE SCALE GENOMIC DNA]</scope>
    <source>
        <strain evidence="7">2 abalone samples</strain>
    </source>
</reference>
<dbReference type="NCBIfam" id="TIGR01930">
    <property type="entry name" value="AcCoA-C-Actrans"/>
    <property type="match status" value="1"/>
</dbReference>
<dbReference type="Pfam" id="PF00108">
    <property type="entry name" value="Thiolase_N"/>
    <property type="match status" value="1"/>
</dbReference>
<evidence type="ECO:0000256" key="3">
    <source>
        <dbReference type="ARBA" id="ARBA00023315"/>
    </source>
</evidence>
<accession>A0ABP0EUK2</accession>
<evidence type="ECO:0000313" key="7">
    <source>
        <dbReference type="EMBL" id="CAK8162368.1"/>
    </source>
</evidence>
<comment type="caution">
    <text evidence="7">The sequence shown here is derived from an EMBL/GenBank/DDBJ whole genome shotgun (WGS) entry which is preliminary data.</text>
</comment>
<keyword evidence="3 4" id="KW-0012">Acyltransferase</keyword>
<dbReference type="Pfam" id="PF02803">
    <property type="entry name" value="Thiolase_C"/>
    <property type="match status" value="1"/>
</dbReference>
<dbReference type="PROSITE" id="PS00098">
    <property type="entry name" value="THIOLASE_1"/>
    <property type="match status" value="1"/>
</dbReference>
<evidence type="ECO:0000256" key="4">
    <source>
        <dbReference type="RuleBase" id="RU003557"/>
    </source>
</evidence>
<feature type="domain" description="Thiolase N-terminal" evidence="5">
    <location>
        <begin position="6"/>
        <end position="260"/>
    </location>
</feature>
<proteinExistence type="inferred from homology"/>
<dbReference type="InterPro" id="IPR020615">
    <property type="entry name" value="Thiolase_acyl_enz_int_AS"/>
</dbReference>
<dbReference type="PIRSF" id="PIRSF000429">
    <property type="entry name" value="Ac-CoA_Ac_transf"/>
    <property type="match status" value="1"/>
</dbReference>
<gene>
    <name evidence="7" type="primary">phaA</name>
    <name evidence="7" type="ORF">CAXC1_120050</name>
</gene>
<dbReference type="Gene3D" id="3.40.47.10">
    <property type="match status" value="2"/>
</dbReference>
<keyword evidence="2 4" id="KW-0808">Transferase</keyword>
<dbReference type="EMBL" id="CAWVOK010000003">
    <property type="protein sequence ID" value="CAK8162368.1"/>
    <property type="molecule type" value="Genomic_DNA"/>
</dbReference>
<keyword evidence="8" id="KW-1185">Reference proteome</keyword>
<dbReference type="InterPro" id="IPR020617">
    <property type="entry name" value="Thiolase_C"/>
</dbReference>
<dbReference type="Proteomes" id="UP001314181">
    <property type="component" value="Unassembled WGS sequence"/>
</dbReference>
<dbReference type="InterPro" id="IPR002155">
    <property type="entry name" value="Thiolase"/>
</dbReference>
<feature type="domain" description="Thiolase C-terminal" evidence="6">
    <location>
        <begin position="269"/>
        <end position="390"/>
    </location>
</feature>
<dbReference type="CDD" id="cd00751">
    <property type="entry name" value="thiolase"/>
    <property type="match status" value="1"/>
</dbReference>